<proteinExistence type="predicted"/>
<dbReference type="InterPro" id="IPR018825">
    <property type="entry name" value="DUF2427"/>
</dbReference>
<feature type="transmembrane region" description="Helical" evidence="2">
    <location>
        <begin position="101"/>
        <end position="120"/>
    </location>
</feature>
<evidence type="ECO:0000256" key="1">
    <source>
        <dbReference type="SAM" id="MobiDB-lite"/>
    </source>
</evidence>
<feature type="transmembrane region" description="Helical" evidence="2">
    <location>
        <begin position="358"/>
        <end position="376"/>
    </location>
</feature>
<sequence>MAWLKTQAAIALLGTSTLLVLGHGDDHMDMGETSSTPSPSPILDPNRNYDLWDKPSYVGLEAHTGLMAAHIGFMVAAWFFILPIGVMLSIARSKFALPTQFLFLLLNGFGVVVGTIYNINTPDLYENNAHHKIGWIATWIVTAQVLMSLLFVYSGRSKQEDVVQSERVAFLPASLQSFDRPFHQYRWSGDSGHGTEPPSPGSSRTMSPNRDYGYRKPETEEPEDMEEVPIADRSTRPSWFANTNIDRYLSSRVPQVMSQKLLKAAEVACEVIDRAVLILGFIALTTGIVTYTGIGRANNVFNLLAHFIKGGIFVWYGLLTLGRWLGAFADLGWAWNLKPTRSEVGWKARLPTAEFTESFVIFLYGCINVFLEHLAAWGDAWSAQDFEHVSISVMFFGGGLAGMLVESKQLRTFLNTSIDMMPTRNDVHPEQAHEIREEPKSYSTSVNIMPALVILLLGIMMSSHKQDSMVASMVHKQWGTLLSGFAVCRALTYVLTYLSPPKSIYPSRPPTELATSFCLLSGGLIFMLSTHDIVHYMDVYNLMPMFTFTVVMGFTAFVMAYTMFVVGLKGWAARREHTGLVNRY</sequence>
<evidence type="ECO:0000256" key="3">
    <source>
        <dbReference type="SAM" id="SignalP"/>
    </source>
</evidence>
<feature type="region of interest" description="Disordered" evidence="1">
    <location>
        <begin position="189"/>
        <end position="229"/>
    </location>
</feature>
<dbReference type="InterPro" id="IPR018827">
    <property type="entry name" value="YTP1_C"/>
</dbReference>
<dbReference type="PANTHER" id="PTHR31685:SF3">
    <property type="entry name" value="INTEGRAL MEMBRANE PROTEIN (AFU_ORTHOLOGUE AFUA_6G12730)"/>
    <property type="match status" value="1"/>
</dbReference>
<gene>
    <name evidence="6" type="ORF">LTR05_003967</name>
</gene>
<dbReference type="Proteomes" id="UP001309876">
    <property type="component" value="Unassembled WGS sequence"/>
</dbReference>
<evidence type="ECO:0000313" key="7">
    <source>
        <dbReference type="Proteomes" id="UP001309876"/>
    </source>
</evidence>
<feature type="domain" description="Protein YTP1-like C-terminal" evidence="5">
    <location>
        <begin position="280"/>
        <end position="569"/>
    </location>
</feature>
<keyword evidence="2" id="KW-0812">Transmembrane</keyword>
<accession>A0AAN7T246</accession>
<feature type="compositionally biased region" description="Acidic residues" evidence="1">
    <location>
        <begin position="220"/>
        <end position="229"/>
    </location>
</feature>
<dbReference type="PANTHER" id="PTHR31685">
    <property type="entry name" value="INTEGRAL MEMBRANE PROTEIN (AFU_ORTHOLOGUE AFUA_6G12730)-RELATED"/>
    <property type="match status" value="1"/>
</dbReference>
<comment type="caution">
    <text evidence="6">The sequence shown here is derived from an EMBL/GenBank/DDBJ whole genome shotgun (WGS) entry which is preliminary data.</text>
</comment>
<dbReference type="AlphaFoldDB" id="A0AAN7T246"/>
<feature type="chain" id="PRO_5043038764" description="Integral membrane protein" evidence="3">
    <location>
        <begin position="25"/>
        <end position="584"/>
    </location>
</feature>
<feature type="transmembrane region" description="Helical" evidence="2">
    <location>
        <begin position="511"/>
        <end position="530"/>
    </location>
</feature>
<keyword evidence="7" id="KW-1185">Reference proteome</keyword>
<evidence type="ECO:0000256" key="2">
    <source>
        <dbReference type="SAM" id="Phobius"/>
    </source>
</evidence>
<feature type="transmembrane region" description="Helical" evidence="2">
    <location>
        <begin position="442"/>
        <end position="461"/>
    </location>
</feature>
<feature type="transmembrane region" description="Helical" evidence="2">
    <location>
        <begin position="314"/>
        <end position="337"/>
    </location>
</feature>
<feature type="transmembrane region" description="Helical" evidence="2">
    <location>
        <begin position="542"/>
        <end position="566"/>
    </location>
</feature>
<feature type="transmembrane region" description="Helical" evidence="2">
    <location>
        <begin position="388"/>
        <end position="405"/>
    </location>
</feature>
<evidence type="ECO:0008006" key="8">
    <source>
        <dbReference type="Google" id="ProtNLM"/>
    </source>
</evidence>
<feature type="signal peptide" evidence="3">
    <location>
        <begin position="1"/>
        <end position="24"/>
    </location>
</feature>
<keyword evidence="3" id="KW-0732">Signal</keyword>
<feature type="transmembrane region" description="Helical" evidence="2">
    <location>
        <begin position="275"/>
        <end position="294"/>
    </location>
</feature>
<keyword evidence="2" id="KW-1133">Transmembrane helix</keyword>
<reference evidence="6 7" key="1">
    <citation type="submission" date="2023-08" db="EMBL/GenBank/DDBJ databases">
        <title>Black Yeasts Isolated from many extreme environments.</title>
        <authorList>
            <person name="Coleine C."/>
            <person name="Stajich J.E."/>
            <person name="Selbmann L."/>
        </authorList>
    </citation>
    <scope>NUCLEOTIDE SEQUENCE [LARGE SCALE GENOMIC DNA]</scope>
    <source>
        <strain evidence="6 7">CCFEE 5910</strain>
    </source>
</reference>
<dbReference type="Pfam" id="PF10355">
    <property type="entry name" value="Ytp1"/>
    <property type="match status" value="1"/>
</dbReference>
<dbReference type="EMBL" id="JAVRRJ010000003">
    <property type="protein sequence ID" value="KAK5086799.1"/>
    <property type="molecule type" value="Genomic_DNA"/>
</dbReference>
<feature type="domain" description="DUF2427" evidence="4">
    <location>
        <begin position="61"/>
        <end position="151"/>
    </location>
</feature>
<name>A0AAN7T246_9EURO</name>
<evidence type="ECO:0000259" key="5">
    <source>
        <dbReference type="Pfam" id="PF10355"/>
    </source>
</evidence>
<organism evidence="6 7">
    <name type="scientific">Lithohypha guttulata</name>
    <dbReference type="NCBI Taxonomy" id="1690604"/>
    <lineage>
        <taxon>Eukaryota</taxon>
        <taxon>Fungi</taxon>
        <taxon>Dikarya</taxon>
        <taxon>Ascomycota</taxon>
        <taxon>Pezizomycotina</taxon>
        <taxon>Eurotiomycetes</taxon>
        <taxon>Chaetothyriomycetidae</taxon>
        <taxon>Chaetothyriales</taxon>
        <taxon>Trichomeriaceae</taxon>
        <taxon>Lithohypha</taxon>
    </lineage>
</organism>
<keyword evidence="2" id="KW-0472">Membrane</keyword>
<evidence type="ECO:0000259" key="4">
    <source>
        <dbReference type="Pfam" id="PF10348"/>
    </source>
</evidence>
<feature type="transmembrane region" description="Helical" evidence="2">
    <location>
        <begin position="481"/>
        <end position="499"/>
    </location>
</feature>
<protein>
    <recommendedName>
        <fullName evidence="8">Integral membrane protein</fullName>
    </recommendedName>
</protein>
<dbReference type="Pfam" id="PF10348">
    <property type="entry name" value="DUF2427"/>
    <property type="match status" value="1"/>
</dbReference>
<feature type="transmembrane region" description="Helical" evidence="2">
    <location>
        <begin position="67"/>
        <end position="89"/>
    </location>
</feature>
<feature type="transmembrane region" description="Helical" evidence="2">
    <location>
        <begin position="132"/>
        <end position="153"/>
    </location>
</feature>
<dbReference type="CDD" id="cd08760">
    <property type="entry name" value="Cyt_b561_FRRS1_like"/>
    <property type="match status" value="1"/>
</dbReference>
<evidence type="ECO:0000313" key="6">
    <source>
        <dbReference type="EMBL" id="KAK5086799.1"/>
    </source>
</evidence>